<feature type="domain" description="Type ISP restriction-modification enzyme LLaBIII C-terminal specificity" evidence="1">
    <location>
        <begin position="57"/>
        <end position="451"/>
    </location>
</feature>
<reference evidence="2 3" key="1">
    <citation type="submission" date="2024-06" db="EMBL/GenBank/DDBJ databases">
        <title>Genomic Encyclopedia of Type Strains, Phase IV (KMG-IV): sequencing the most valuable type-strain genomes for metagenomic binning, comparative biology and taxonomic classification.</title>
        <authorList>
            <person name="Goeker M."/>
        </authorList>
    </citation>
    <scope>NUCLEOTIDE SEQUENCE [LARGE SCALE GENOMIC DNA]</scope>
    <source>
        <strain evidence="2 3">DSM 23650</strain>
    </source>
</reference>
<accession>A0ABV2FQN9</accession>
<protein>
    <submittedName>
        <fullName evidence="2">Helicase</fullName>
    </submittedName>
</protein>
<keyword evidence="3" id="KW-1185">Reference proteome</keyword>
<gene>
    <name evidence="2" type="ORF">ABID39_001605</name>
</gene>
<proteinExistence type="predicted"/>
<dbReference type="InterPro" id="IPR041635">
    <property type="entry name" value="Type_ISP_LLaBIII_C"/>
</dbReference>
<feature type="non-terminal residue" evidence="2">
    <location>
        <position position="1"/>
    </location>
</feature>
<dbReference type="GO" id="GO:0004386">
    <property type="term" value="F:helicase activity"/>
    <property type="evidence" value="ECO:0007669"/>
    <property type="project" value="UniProtKB-KW"/>
</dbReference>
<keyword evidence="2" id="KW-0547">Nucleotide-binding</keyword>
<dbReference type="RefSeq" id="WP_354187568.1">
    <property type="nucleotide sequence ID" value="NZ_JBEPLT010000042.1"/>
</dbReference>
<sequence>TEKKLEMLQYFGSVDGITRRQSWRMITPDKHGDWINQRDNNFETFLAIGDKKNNDKKLFAMFSRGIMTSRDAWAYNSSCATVAKNMSNMITFYNNEVERFNDTYPHNDSKTRTKVLNSFVNSDESKISWSYNLKKDLVKGKFFNFKEKCLTKSLYRPFTRQWVYSDSALNCDGAYQMRIFPIGEAAENKIIQVSSMGARSGFSVLMIKNLPDVCVIDNSQCFPRYIYENVIFSKERNKNERQSYLFTNSIEENKTAGLQRRDAITDEGLAHFEAAYPNETISKDDLFYYVYGIFHSKDYRTRYAHNLCKELPRIPCVKSADDFWKFVTAGRELGHLHVNYEDVEPYPVTFKKGNPKVTEISNPEKFYYVTEMKFAKIKNSKEKDKTTVIYNSNITITDIPLEAYEYIVNGKPALEWVMGRQCVKTDKKSGIVNDANRYAVETVGNPAYPLELFQRVITVSLETMKIVKNLPNLVLRETE</sequence>
<organism evidence="2 3">
    <name type="scientific">Bartonella japonica</name>
    <dbReference type="NCBI Taxonomy" id="357761"/>
    <lineage>
        <taxon>Bacteria</taxon>
        <taxon>Pseudomonadati</taxon>
        <taxon>Pseudomonadota</taxon>
        <taxon>Alphaproteobacteria</taxon>
        <taxon>Hyphomicrobiales</taxon>
        <taxon>Bartonellaceae</taxon>
        <taxon>Bartonella</taxon>
    </lineage>
</organism>
<keyword evidence="2" id="KW-0378">Hydrolase</keyword>
<name>A0ABV2FQN9_9HYPH</name>
<keyword evidence="2" id="KW-0347">Helicase</keyword>
<evidence type="ECO:0000313" key="2">
    <source>
        <dbReference type="EMBL" id="MET3560889.1"/>
    </source>
</evidence>
<evidence type="ECO:0000313" key="3">
    <source>
        <dbReference type="Proteomes" id="UP001549112"/>
    </source>
</evidence>
<dbReference type="EMBL" id="JBEPLT010000042">
    <property type="protein sequence ID" value="MET3560889.1"/>
    <property type="molecule type" value="Genomic_DNA"/>
</dbReference>
<keyword evidence="2" id="KW-0067">ATP-binding</keyword>
<comment type="caution">
    <text evidence="2">The sequence shown here is derived from an EMBL/GenBank/DDBJ whole genome shotgun (WGS) entry which is preliminary data.</text>
</comment>
<dbReference type="Proteomes" id="UP001549112">
    <property type="component" value="Unassembled WGS sequence"/>
</dbReference>
<evidence type="ECO:0000259" key="1">
    <source>
        <dbReference type="Pfam" id="PF18135"/>
    </source>
</evidence>
<dbReference type="Pfam" id="PF18135">
    <property type="entry name" value="Type_ISP_C"/>
    <property type="match status" value="1"/>
</dbReference>